<comment type="caution">
    <text evidence="5">The sequence shown here is derived from an EMBL/GenBank/DDBJ whole genome shotgun (WGS) entry which is preliminary data.</text>
</comment>
<dbReference type="GO" id="GO:0007010">
    <property type="term" value="P:cytoskeleton organization"/>
    <property type="evidence" value="ECO:0007669"/>
    <property type="project" value="TreeGrafter"/>
</dbReference>
<gene>
    <name evidence="5" type="primary">STRIP2</name>
    <name evidence="5" type="ORF">Tcan_10845</name>
</gene>
<name>A0A0B2UVB2_TOXCA</name>
<feature type="domain" description="Far11/STRP C-terminal" evidence="4">
    <location>
        <begin position="605"/>
        <end position="1008"/>
    </location>
</feature>
<sequence length="1037" mass="118042">MPVEGDSFKPNPVVRRVRPVFADDVYGVDEASKRQQQENEEMSNETEMCESALAQRRSAQLPKLKEIANRPRAESTDYSARVEMSDLEFTYTDCDTHAAELAELYTYSEMDDWALNVHAFRNYADSKRIEQIWSSLPDSQQKVIFYDLMERMESVQSDVRLEAARIILYILQGAYLDFVDEESVSIDNGFQASPSREGADTGTGGNEEACLVHGIFNAYKAYEVGVYQALCTMLMVEIDDPWDVSCPGEPRTSRSSSASNSRSASNMDLSDSVEKRHRKSATMADNEALRVVLSAIYHMVESIRRKDLFDLVIPAEKKETFAVLRSSFITELEQPIDNVGQPLIMVLLEMMPAFCHGSSPHFPMKKVLLLVWKILLTILGGWKELREAKAAKRTAVGLGPVEDTLQVASVMKASIINGTEVEQGSAAARPRRSAHPSARLIGRQLACTSTDDSIKDEFDVPDLGDGIEQIPPRRRGGNSDEEEGDCELPEDVSPDVPLEDDVIEELADETLVKEVNKDNIPPDPGTPSPVVKPSRRPNPLLSVTSSGERTPIAGTPPPVEILFQSSLPWKPKVREEDIEAFLQNERIKFFGYRLPSDSTTVFGLPPPILKSVEALRRHVYVSLSDVQANREKVLNRYLFSQRESNEDFSTTEKLYRMMLPNLSQYIIALLKVLLAAAPSSKAKSDAINILSDVLTPETDNSEVLSNSINFDSSLTNVLEQNVRIAIDVNRHKEIMVKAASSILILLMKHLRLNHIYQFEYLSQHLVFANCIPLILKFLDQNMVRYVQSKHQLPPFNYPRAPLHYVRNHDEWPVLNVDNVEESDSQSQSYYLWRNVFSTINLLRVLNKLTKWKHSRTMMLVVFKSAPILKRSLRIRLAVFQLYVLKLLKVQARYLGRQWRRSNMEIMSAIYSKVRHRLNDDWAYANETRSKSWDFQNEEAALKTAVERFNSRRYSSLYPAFALEPSESPSPGENYLDTVDLREFEPVNNSVQSLLGAPKELSERFKRNYEKWVEHEVIKRQTNWDQLLINTRGIMDIV</sequence>
<protein>
    <submittedName>
        <fullName evidence="5">Striatin-interacting protein 2</fullName>
    </submittedName>
</protein>
<dbReference type="InterPro" id="IPR021819">
    <property type="entry name" value="Far11/STRP_C"/>
</dbReference>
<reference evidence="5 6" key="1">
    <citation type="submission" date="2014-11" db="EMBL/GenBank/DDBJ databases">
        <title>Genetic blueprint of the zoonotic pathogen Toxocara canis.</title>
        <authorList>
            <person name="Zhu X.-Q."/>
            <person name="Korhonen P.K."/>
            <person name="Cai H."/>
            <person name="Young N.D."/>
            <person name="Nejsum P."/>
            <person name="von Samson-Himmelstjerna G."/>
            <person name="Boag P.R."/>
            <person name="Tan P."/>
            <person name="Li Q."/>
            <person name="Min J."/>
            <person name="Yang Y."/>
            <person name="Wang X."/>
            <person name="Fang X."/>
            <person name="Hall R.S."/>
            <person name="Hofmann A."/>
            <person name="Sternberg P.W."/>
            <person name="Jex A.R."/>
            <person name="Gasser R.B."/>
        </authorList>
    </citation>
    <scope>NUCLEOTIDE SEQUENCE [LARGE SCALE GENOMIC DNA]</scope>
    <source>
        <strain evidence="5">PN_DK_2014</strain>
    </source>
</reference>
<evidence type="ECO:0000259" key="3">
    <source>
        <dbReference type="SMART" id="SM01292"/>
    </source>
</evidence>
<evidence type="ECO:0000259" key="4">
    <source>
        <dbReference type="SMART" id="SM01293"/>
    </source>
</evidence>
<evidence type="ECO:0000256" key="2">
    <source>
        <dbReference type="SAM" id="MobiDB-lite"/>
    </source>
</evidence>
<dbReference type="InterPro" id="IPR012486">
    <property type="entry name" value="Far11/STRP_N"/>
</dbReference>
<dbReference type="Pfam" id="PF11882">
    <property type="entry name" value="DUF3402"/>
    <property type="match status" value="2"/>
</dbReference>
<dbReference type="OMA" id="ETDSYGW"/>
<proteinExistence type="inferred from homology"/>
<dbReference type="SMART" id="SM01293">
    <property type="entry name" value="DUF3402"/>
    <property type="match status" value="1"/>
</dbReference>
<feature type="region of interest" description="Disordered" evidence="2">
    <location>
        <begin position="28"/>
        <end position="52"/>
    </location>
</feature>
<feature type="region of interest" description="Disordered" evidence="2">
    <location>
        <begin position="452"/>
        <end position="497"/>
    </location>
</feature>
<evidence type="ECO:0000313" key="5">
    <source>
        <dbReference type="EMBL" id="KHN73204.1"/>
    </source>
</evidence>
<comment type="similarity">
    <text evidence="1">Belongs to the STRIP family.</text>
</comment>
<dbReference type="EMBL" id="JPKZ01003143">
    <property type="protein sequence ID" value="KHN73204.1"/>
    <property type="molecule type" value="Genomic_DNA"/>
</dbReference>
<dbReference type="Proteomes" id="UP000031036">
    <property type="component" value="Unassembled WGS sequence"/>
</dbReference>
<dbReference type="STRING" id="6265.A0A0B2UVB2"/>
<keyword evidence="6" id="KW-1185">Reference proteome</keyword>
<feature type="region of interest" description="Disordered" evidence="2">
    <location>
        <begin position="247"/>
        <end position="281"/>
    </location>
</feature>
<dbReference type="InterPro" id="IPR040185">
    <property type="entry name" value="Far11/STRP"/>
</dbReference>
<feature type="compositionally biased region" description="Low complexity" evidence="2">
    <location>
        <begin position="253"/>
        <end position="266"/>
    </location>
</feature>
<dbReference type="AlphaFoldDB" id="A0A0B2UVB2"/>
<organism evidence="5 6">
    <name type="scientific">Toxocara canis</name>
    <name type="common">Canine roundworm</name>
    <dbReference type="NCBI Taxonomy" id="6265"/>
    <lineage>
        <taxon>Eukaryota</taxon>
        <taxon>Metazoa</taxon>
        <taxon>Ecdysozoa</taxon>
        <taxon>Nematoda</taxon>
        <taxon>Chromadorea</taxon>
        <taxon>Rhabditida</taxon>
        <taxon>Spirurina</taxon>
        <taxon>Ascaridomorpha</taxon>
        <taxon>Ascaridoidea</taxon>
        <taxon>Toxocaridae</taxon>
        <taxon>Toxocara</taxon>
    </lineage>
</organism>
<dbReference type="PANTHER" id="PTHR13239:SF4">
    <property type="entry name" value="AT25231P"/>
    <property type="match status" value="1"/>
</dbReference>
<accession>A0A0B2UVB2</accession>
<dbReference type="PANTHER" id="PTHR13239">
    <property type="entry name" value="PROTEIN REQUIRED FOR HYPHAL ANASTOMOSIS HAM-2"/>
    <property type="match status" value="1"/>
</dbReference>
<evidence type="ECO:0000256" key="1">
    <source>
        <dbReference type="ARBA" id="ARBA00007062"/>
    </source>
</evidence>
<evidence type="ECO:0000313" key="6">
    <source>
        <dbReference type="Proteomes" id="UP000031036"/>
    </source>
</evidence>
<feature type="domain" description="Far11/STRP N-terminal" evidence="3">
    <location>
        <begin position="84"/>
        <end position="440"/>
    </location>
</feature>
<feature type="compositionally biased region" description="Acidic residues" evidence="2">
    <location>
        <begin position="479"/>
        <end position="497"/>
    </location>
</feature>
<feature type="compositionally biased region" description="Acidic residues" evidence="2">
    <location>
        <begin position="38"/>
        <end position="48"/>
    </location>
</feature>
<dbReference type="Pfam" id="PF07923">
    <property type="entry name" value="N1221"/>
    <property type="match status" value="1"/>
</dbReference>
<dbReference type="SMART" id="SM01292">
    <property type="entry name" value="N1221"/>
    <property type="match status" value="1"/>
</dbReference>
<feature type="region of interest" description="Disordered" evidence="2">
    <location>
        <begin position="512"/>
        <end position="557"/>
    </location>
</feature>
<dbReference type="GO" id="GO:0005829">
    <property type="term" value="C:cytosol"/>
    <property type="evidence" value="ECO:0007669"/>
    <property type="project" value="TreeGrafter"/>
</dbReference>
<dbReference type="OrthoDB" id="18234at2759"/>